<dbReference type="InterPro" id="IPR050301">
    <property type="entry name" value="NTE"/>
</dbReference>
<dbReference type="InterPro" id="IPR000184">
    <property type="entry name" value="Bac_surfAg_D15"/>
</dbReference>
<dbReference type="SUPFAM" id="SSF52151">
    <property type="entry name" value="FabD/lysophospholipase-like"/>
    <property type="match status" value="1"/>
</dbReference>
<feature type="short sequence motif" description="GXSXG" evidence="6">
    <location>
        <begin position="43"/>
        <end position="47"/>
    </location>
</feature>
<feature type="active site" description="Nucleophile" evidence="6">
    <location>
        <position position="45"/>
    </location>
</feature>
<dbReference type="InterPro" id="IPR002641">
    <property type="entry name" value="PNPLA_dom"/>
</dbReference>
<dbReference type="GO" id="GO:0016042">
    <property type="term" value="P:lipid catabolic process"/>
    <property type="evidence" value="ECO:0007669"/>
    <property type="project" value="UniProtKB-UniRule"/>
</dbReference>
<evidence type="ECO:0000256" key="3">
    <source>
        <dbReference type="ARBA" id="ARBA00022963"/>
    </source>
</evidence>
<dbReference type="PROSITE" id="PS51635">
    <property type="entry name" value="PNPLA"/>
    <property type="match status" value="1"/>
</dbReference>
<dbReference type="PANTHER" id="PTHR14226:SF29">
    <property type="entry name" value="NEUROPATHY TARGET ESTERASE SWS"/>
    <property type="match status" value="1"/>
</dbReference>
<accession>A0A480AVH7</accession>
<name>A0A480AVH7_9BURK</name>
<feature type="short sequence motif" description="DGA/G" evidence="6">
    <location>
        <begin position="191"/>
        <end position="193"/>
    </location>
</feature>
<feature type="short sequence motif" description="GXGXXG" evidence="6">
    <location>
        <begin position="16"/>
        <end position="21"/>
    </location>
</feature>
<feature type="active site" description="Proton acceptor" evidence="6">
    <location>
        <position position="191"/>
    </location>
</feature>
<dbReference type="InterPro" id="IPR016035">
    <property type="entry name" value="Acyl_Trfase/lysoPLipase"/>
</dbReference>
<protein>
    <submittedName>
        <fullName evidence="8">Patatin-like phospholipase</fullName>
    </submittedName>
</protein>
<dbReference type="Gene3D" id="3.40.1090.10">
    <property type="entry name" value="Cytosolic phospholipase A2 catalytic domain"/>
    <property type="match status" value="2"/>
</dbReference>
<sequence length="728" mass="78593">MLPSLGRPRIGLVLSGGGARGLAHVGVLKVLEEMQIPIDVITGTSMGAIVGGLYASGMRATELERELKAVAWADLFTTRVARPQLSQRRKEEDFEISPLVELGWRNGELQVPLSAVSSRGLESLLRRYTLPVRDVQRFDQLPIRFRAVATDMESGAAVVLDSGDLALALRSSMSVPGVFSPTEVNGRVLGDGGLVNNLPIDVARALGADVVIAVNIGTPPGGRETLSSAVGLTAQMLNLLTEQNVQRSLATLGPADVLIAPSLGTLTSGDFSQARDFFALGEAGARGRSDRLAPLALDAQAYARWRPTPPRPDRHGAGARIAAVRIEGSTVTNPERLLQMLDSQPGQPFDPAVAERDTARLAAGGDYARTDYTLAPGPRGENGETLVFELEDKPWGPNYLSLGLDLSTDLSGRSAFNLKISHNSHWLTRNGTEWRNRLQIGEVPRLSTELYHPLAWTSSRASDWFVAAHAGLERQRRTIFEPDTAQELATFRRTTGTIGLDIGQPWGEFGELRLGWSRVSLDNRLLLLSGDLGVVVGSRRADWTENALRAKAVVDQLDYANFPTAGYRGALELWLGRREGALRDSFYRVEAEGTAVRSVGRHTLELHLLAQTSQQSNISSGAARYVLGGFHRLSGYQNGQLLGNHALLVRLGWTLRLSQAPTLTRGFFVGATLEAGNTWMDRSDIALRGLRTGMSVYLGADTGIGPLYVGITYAPKGQAGLALSIGRP</sequence>
<dbReference type="Pfam" id="PF01734">
    <property type="entry name" value="Patatin"/>
    <property type="match status" value="1"/>
</dbReference>
<evidence type="ECO:0000256" key="4">
    <source>
        <dbReference type="ARBA" id="ARBA00023098"/>
    </source>
</evidence>
<evidence type="ECO:0000313" key="9">
    <source>
        <dbReference type="Proteomes" id="UP000301751"/>
    </source>
</evidence>
<proteinExistence type="predicted"/>
<keyword evidence="3 6" id="KW-0442">Lipid degradation</keyword>
<comment type="subcellular location">
    <subcellularLocation>
        <location evidence="1">Membrane</location>
    </subcellularLocation>
</comment>
<dbReference type="Gene3D" id="2.40.160.50">
    <property type="entry name" value="membrane protein fhac: a member of the omp85/tpsb transporter family"/>
    <property type="match status" value="1"/>
</dbReference>
<dbReference type="Gene3D" id="3.10.20.310">
    <property type="entry name" value="membrane protein fhac"/>
    <property type="match status" value="1"/>
</dbReference>
<evidence type="ECO:0000259" key="7">
    <source>
        <dbReference type="PROSITE" id="PS51635"/>
    </source>
</evidence>
<keyword evidence="9" id="KW-1185">Reference proteome</keyword>
<dbReference type="GO" id="GO:0019867">
    <property type="term" value="C:outer membrane"/>
    <property type="evidence" value="ECO:0007669"/>
    <property type="project" value="InterPro"/>
</dbReference>
<evidence type="ECO:0000256" key="1">
    <source>
        <dbReference type="ARBA" id="ARBA00004370"/>
    </source>
</evidence>
<evidence type="ECO:0000256" key="5">
    <source>
        <dbReference type="ARBA" id="ARBA00023136"/>
    </source>
</evidence>
<keyword evidence="2 6" id="KW-0378">Hydrolase</keyword>
<evidence type="ECO:0000256" key="2">
    <source>
        <dbReference type="ARBA" id="ARBA00022801"/>
    </source>
</evidence>
<dbReference type="AlphaFoldDB" id="A0A480AVH7"/>
<reference evidence="9" key="1">
    <citation type="submission" date="2019-03" db="EMBL/GenBank/DDBJ databases">
        <title>Aquabacterium pictum sp.nov., the first bacteriochlorophyll a-containing freshwater bacterium in the genus Aquabacterium of the class Betaproteobacteria.</title>
        <authorList>
            <person name="Hirose S."/>
            <person name="Tank M."/>
            <person name="Hara E."/>
            <person name="Tamaki H."/>
            <person name="Takaichi S."/>
            <person name="Haruta S."/>
            <person name="Hanada S."/>
        </authorList>
    </citation>
    <scope>NUCLEOTIDE SEQUENCE [LARGE SCALE GENOMIC DNA]</scope>
    <source>
        <strain evidence="9">W35</strain>
    </source>
</reference>
<keyword evidence="4 6" id="KW-0443">Lipid metabolism</keyword>
<evidence type="ECO:0000256" key="6">
    <source>
        <dbReference type="PROSITE-ProRule" id="PRU01161"/>
    </source>
</evidence>
<organism evidence="8 9">
    <name type="scientific">Pseudaquabacterium pictum</name>
    <dbReference type="NCBI Taxonomy" id="2315236"/>
    <lineage>
        <taxon>Bacteria</taxon>
        <taxon>Pseudomonadati</taxon>
        <taxon>Pseudomonadota</taxon>
        <taxon>Betaproteobacteria</taxon>
        <taxon>Burkholderiales</taxon>
        <taxon>Sphaerotilaceae</taxon>
        <taxon>Pseudaquabacterium</taxon>
    </lineage>
</organism>
<dbReference type="Proteomes" id="UP000301751">
    <property type="component" value="Unassembled WGS sequence"/>
</dbReference>
<gene>
    <name evidence="8" type="ORF">AQPW35_32630</name>
</gene>
<dbReference type="PANTHER" id="PTHR14226">
    <property type="entry name" value="NEUROPATHY TARGET ESTERASE/SWISS CHEESE D.MELANOGASTER"/>
    <property type="match status" value="1"/>
</dbReference>
<feature type="domain" description="PNPLA" evidence="7">
    <location>
        <begin position="12"/>
        <end position="204"/>
    </location>
</feature>
<dbReference type="GO" id="GO:0016787">
    <property type="term" value="F:hydrolase activity"/>
    <property type="evidence" value="ECO:0007669"/>
    <property type="project" value="UniProtKB-UniRule"/>
</dbReference>
<evidence type="ECO:0000313" key="8">
    <source>
        <dbReference type="EMBL" id="GCL64182.1"/>
    </source>
</evidence>
<dbReference type="Pfam" id="PF01103">
    <property type="entry name" value="Omp85"/>
    <property type="match status" value="1"/>
</dbReference>
<keyword evidence="5" id="KW-0472">Membrane</keyword>
<dbReference type="EMBL" id="BJCL01000008">
    <property type="protein sequence ID" value="GCL64182.1"/>
    <property type="molecule type" value="Genomic_DNA"/>
</dbReference>
<comment type="caution">
    <text evidence="8">The sequence shown here is derived from an EMBL/GenBank/DDBJ whole genome shotgun (WGS) entry which is preliminary data.</text>
</comment>
<dbReference type="CDD" id="cd07205">
    <property type="entry name" value="Pat_PNPLA6_PNPLA7_NTE1_like"/>
    <property type="match status" value="1"/>
</dbReference>